<dbReference type="Gene3D" id="3.90.1200.10">
    <property type="match status" value="1"/>
</dbReference>
<dbReference type="SUPFAM" id="SSF56112">
    <property type="entry name" value="Protein kinase-like (PK-like)"/>
    <property type="match status" value="1"/>
</dbReference>
<dbReference type="InterPro" id="IPR011009">
    <property type="entry name" value="Kinase-like_dom_sf"/>
</dbReference>
<keyword evidence="2" id="KW-0808">Transferase</keyword>
<name>A0A3A4KSK7_9NOCA</name>
<dbReference type="GO" id="GO:0016740">
    <property type="term" value="F:transferase activity"/>
    <property type="evidence" value="ECO:0007669"/>
    <property type="project" value="UniProtKB-KW"/>
</dbReference>
<proteinExistence type="predicted"/>
<dbReference type="PANTHER" id="PTHR21310">
    <property type="entry name" value="AMINOGLYCOSIDE PHOSPHOTRANSFERASE-RELATED-RELATED"/>
    <property type="match status" value="1"/>
</dbReference>
<dbReference type="Pfam" id="PF01636">
    <property type="entry name" value="APH"/>
    <property type="match status" value="1"/>
</dbReference>
<dbReference type="RefSeq" id="WP_120037645.1">
    <property type="nucleotide sequence ID" value="NZ_QZFU01000010.1"/>
</dbReference>
<dbReference type="AlphaFoldDB" id="A0A3A4KSK7"/>
<evidence type="ECO:0000259" key="1">
    <source>
        <dbReference type="Pfam" id="PF01636"/>
    </source>
</evidence>
<keyword evidence="3" id="KW-1185">Reference proteome</keyword>
<comment type="caution">
    <text evidence="2">The sequence shown here is derived from an EMBL/GenBank/DDBJ whole genome shotgun (WGS) entry which is preliminary data.</text>
</comment>
<protein>
    <submittedName>
        <fullName evidence="2">Aminoglycoside phosphotransferase family protein</fullName>
    </submittedName>
</protein>
<dbReference type="OrthoDB" id="3806873at2"/>
<dbReference type="InterPro" id="IPR002575">
    <property type="entry name" value="Aminoglycoside_PTrfase"/>
</dbReference>
<dbReference type="InterPro" id="IPR051678">
    <property type="entry name" value="AGP_Transferase"/>
</dbReference>
<dbReference type="EMBL" id="QZFU01000010">
    <property type="protein sequence ID" value="RJO79276.1"/>
    <property type="molecule type" value="Genomic_DNA"/>
</dbReference>
<gene>
    <name evidence="2" type="ORF">D5S18_02800</name>
</gene>
<evidence type="ECO:0000313" key="2">
    <source>
        <dbReference type="EMBL" id="RJO79276.1"/>
    </source>
</evidence>
<accession>A0A3A4KSK7</accession>
<organism evidence="2 3">
    <name type="scientific">Nocardia panacis</name>
    <dbReference type="NCBI Taxonomy" id="2340916"/>
    <lineage>
        <taxon>Bacteria</taxon>
        <taxon>Bacillati</taxon>
        <taxon>Actinomycetota</taxon>
        <taxon>Actinomycetes</taxon>
        <taxon>Mycobacteriales</taxon>
        <taxon>Nocardiaceae</taxon>
        <taxon>Nocardia</taxon>
    </lineage>
</organism>
<evidence type="ECO:0000313" key="3">
    <source>
        <dbReference type="Proteomes" id="UP000266677"/>
    </source>
</evidence>
<sequence>MDRAQYDWLEQIVGQPIAESAPDAWGFRNRTELLTLADGERVVLQRYRGRASAERRARVMLALREPAALRGIVVPRIRHFDLDADPAWIVFDALPGLPVSAHVEMGYDSDRFGEIAVEMGRMLAAFRRLPTAGLVLDGLWSDPDRLATRAKTWAAQLVPELPRRGRAAVDAVIAELPALFAGRQPVLAHGDYGLVNVLSDGTAITGLLDFESVRMADRLFDPAWWAWSVGFAGEGVLEAAWPEFLAAARIDLAEPQLPQRIRALQVVRSLELLTERVGLTPNVARMVRDRLVEILA</sequence>
<feature type="domain" description="Aminoglycoside phosphotransferase" evidence="1">
    <location>
        <begin position="22"/>
        <end position="234"/>
    </location>
</feature>
<reference evidence="2 3" key="1">
    <citation type="submission" date="2018-09" db="EMBL/GenBank/DDBJ databases">
        <title>YIM PH21274 draft genome.</title>
        <authorList>
            <person name="Miao C."/>
        </authorList>
    </citation>
    <scope>NUCLEOTIDE SEQUENCE [LARGE SCALE GENOMIC DNA]</scope>
    <source>
        <strain evidence="2 3">YIM PH 21724</strain>
    </source>
</reference>
<dbReference type="Proteomes" id="UP000266677">
    <property type="component" value="Unassembled WGS sequence"/>
</dbReference>